<reference evidence="2" key="3">
    <citation type="submission" date="2018-08" db="UniProtKB">
        <authorList>
            <consortium name="EnsemblPlants"/>
        </authorList>
    </citation>
    <scope>IDENTIFICATION</scope>
    <source>
        <strain evidence="2">cv. Bd21</strain>
    </source>
</reference>
<evidence type="ECO:0000313" key="3">
    <source>
        <dbReference type="Proteomes" id="UP000008810"/>
    </source>
</evidence>
<dbReference type="AlphaFoldDB" id="A0A0Q3IZK5"/>
<keyword evidence="3" id="KW-1185">Reference proteome</keyword>
<proteinExistence type="predicted"/>
<reference evidence="1" key="2">
    <citation type="submission" date="2017-06" db="EMBL/GenBank/DDBJ databases">
        <title>WGS assembly of Brachypodium distachyon.</title>
        <authorList>
            <consortium name="The International Brachypodium Initiative"/>
            <person name="Lucas S."/>
            <person name="Harmon-Smith M."/>
            <person name="Lail K."/>
            <person name="Tice H."/>
            <person name="Grimwood J."/>
            <person name="Bruce D."/>
            <person name="Barry K."/>
            <person name="Shu S."/>
            <person name="Lindquist E."/>
            <person name="Wang M."/>
            <person name="Pitluck S."/>
            <person name="Vogel J.P."/>
            <person name="Garvin D.F."/>
            <person name="Mockler T.C."/>
            <person name="Schmutz J."/>
            <person name="Rokhsar D."/>
            <person name="Bevan M.W."/>
        </authorList>
    </citation>
    <scope>NUCLEOTIDE SEQUENCE</scope>
    <source>
        <strain evidence="1">Bd21</strain>
    </source>
</reference>
<dbReference type="Gramene" id="KQK05804">
    <property type="protein sequence ID" value="KQK05804"/>
    <property type="gene ID" value="BRADI_2g22594v3"/>
</dbReference>
<evidence type="ECO:0000313" key="2">
    <source>
        <dbReference type="EnsemblPlants" id="KQK05804"/>
    </source>
</evidence>
<name>A0A0Q3IZK5_BRADI</name>
<reference evidence="1 2" key="1">
    <citation type="journal article" date="2010" name="Nature">
        <title>Genome sequencing and analysis of the model grass Brachypodium distachyon.</title>
        <authorList>
            <consortium name="International Brachypodium Initiative"/>
        </authorList>
    </citation>
    <scope>NUCLEOTIDE SEQUENCE [LARGE SCALE GENOMIC DNA]</scope>
    <source>
        <strain evidence="1 2">Bd21</strain>
    </source>
</reference>
<organism evidence="1">
    <name type="scientific">Brachypodium distachyon</name>
    <name type="common">Purple false brome</name>
    <name type="synonym">Trachynia distachya</name>
    <dbReference type="NCBI Taxonomy" id="15368"/>
    <lineage>
        <taxon>Eukaryota</taxon>
        <taxon>Viridiplantae</taxon>
        <taxon>Streptophyta</taxon>
        <taxon>Embryophyta</taxon>
        <taxon>Tracheophyta</taxon>
        <taxon>Spermatophyta</taxon>
        <taxon>Magnoliopsida</taxon>
        <taxon>Liliopsida</taxon>
        <taxon>Poales</taxon>
        <taxon>Poaceae</taxon>
        <taxon>BOP clade</taxon>
        <taxon>Pooideae</taxon>
        <taxon>Stipodae</taxon>
        <taxon>Brachypodieae</taxon>
        <taxon>Brachypodium</taxon>
    </lineage>
</organism>
<dbReference type="EMBL" id="CM000881">
    <property type="protein sequence ID" value="KQK05804.1"/>
    <property type="molecule type" value="Genomic_DNA"/>
</dbReference>
<evidence type="ECO:0000313" key="1">
    <source>
        <dbReference type="EMBL" id="KQK05804.1"/>
    </source>
</evidence>
<accession>A0A0Q3IZK5</accession>
<sequence>MAREDYYLGRLPDSPAMPQSSLRPTVIATTVWVFLSLSIPSSCLPDMCWRGALPLLPLLDPTAVALAAPTGRPPPAGSSTVARCAH</sequence>
<dbReference type="Proteomes" id="UP000008810">
    <property type="component" value="Chromosome 2"/>
</dbReference>
<protein>
    <submittedName>
        <fullName evidence="1 2">Uncharacterized protein</fullName>
    </submittedName>
</protein>
<dbReference type="InParanoid" id="A0A0Q3IZK5"/>
<gene>
    <name evidence="1" type="ORF">BRADI_2g22594v3</name>
</gene>
<dbReference type="EnsemblPlants" id="KQK05804">
    <property type="protein sequence ID" value="KQK05804"/>
    <property type="gene ID" value="BRADI_2g22594v3"/>
</dbReference>